<sequence>MLYSLQPMISLQLAKYTGRSSSYRDIYSHIYTRTIITSLILAQPPQLYKSNLMRKASIVIAAMGWYH</sequence>
<protein>
    <submittedName>
        <fullName evidence="1">Uncharacterized protein</fullName>
    </submittedName>
</protein>
<accession>A0A0A9DQB5</accession>
<name>A0A0A9DQB5_ARUDO</name>
<dbReference type="AlphaFoldDB" id="A0A0A9DQB5"/>
<reference evidence="1" key="2">
    <citation type="journal article" date="2015" name="Data Brief">
        <title>Shoot transcriptome of the giant reed, Arundo donax.</title>
        <authorList>
            <person name="Barrero R.A."/>
            <person name="Guerrero F.D."/>
            <person name="Moolhuijzen P."/>
            <person name="Goolsby J.A."/>
            <person name="Tidwell J."/>
            <person name="Bellgard S.E."/>
            <person name="Bellgard M.I."/>
        </authorList>
    </citation>
    <scope>NUCLEOTIDE SEQUENCE</scope>
    <source>
        <tissue evidence="1">Shoot tissue taken approximately 20 cm above the soil surface</tissue>
    </source>
</reference>
<evidence type="ECO:0000313" key="1">
    <source>
        <dbReference type="EMBL" id="JAD87850.1"/>
    </source>
</evidence>
<organism evidence="1">
    <name type="scientific">Arundo donax</name>
    <name type="common">Giant reed</name>
    <name type="synonym">Donax arundinaceus</name>
    <dbReference type="NCBI Taxonomy" id="35708"/>
    <lineage>
        <taxon>Eukaryota</taxon>
        <taxon>Viridiplantae</taxon>
        <taxon>Streptophyta</taxon>
        <taxon>Embryophyta</taxon>
        <taxon>Tracheophyta</taxon>
        <taxon>Spermatophyta</taxon>
        <taxon>Magnoliopsida</taxon>
        <taxon>Liliopsida</taxon>
        <taxon>Poales</taxon>
        <taxon>Poaceae</taxon>
        <taxon>PACMAD clade</taxon>
        <taxon>Arundinoideae</taxon>
        <taxon>Arundineae</taxon>
        <taxon>Arundo</taxon>
    </lineage>
</organism>
<proteinExistence type="predicted"/>
<reference evidence="1" key="1">
    <citation type="submission" date="2014-09" db="EMBL/GenBank/DDBJ databases">
        <authorList>
            <person name="Magalhaes I.L.F."/>
            <person name="Oliveira U."/>
            <person name="Santos F.R."/>
            <person name="Vidigal T.H.D.A."/>
            <person name="Brescovit A.D."/>
            <person name="Santos A.J."/>
        </authorList>
    </citation>
    <scope>NUCLEOTIDE SEQUENCE</scope>
    <source>
        <tissue evidence="1">Shoot tissue taken approximately 20 cm above the soil surface</tissue>
    </source>
</reference>
<dbReference type="EMBL" id="GBRH01210045">
    <property type="protein sequence ID" value="JAD87850.1"/>
    <property type="molecule type" value="Transcribed_RNA"/>
</dbReference>